<comment type="subcellular location">
    <subcellularLocation>
        <location evidence="1">Membrane</location>
        <topology evidence="1">Multi-pass membrane protein</topology>
    </subcellularLocation>
</comment>
<evidence type="ECO:0000256" key="3">
    <source>
        <dbReference type="ARBA" id="ARBA00022692"/>
    </source>
</evidence>
<feature type="transmembrane region" description="Helical" evidence="12">
    <location>
        <begin position="89"/>
        <end position="112"/>
    </location>
</feature>
<dbReference type="AlphaFoldDB" id="A0A5C4T251"/>
<evidence type="ECO:0000256" key="7">
    <source>
        <dbReference type="ARBA" id="ARBA00023004"/>
    </source>
</evidence>
<dbReference type="GO" id="GO:0016020">
    <property type="term" value="C:membrane"/>
    <property type="evidence" value="ECO:0007669"/>
    <property type="project" value="UniProtKB-SubCell"/>
</dbReference>
<keyword evidence="4" id="KW-0479">Metal-binding</keyword>
<evidence type="ECO:0000256" key="4">
    <source>
        <dbReference type="ARBA" id="ARBA00022723"/>
    </source>
</evidence>
<evidence type="ECO:0000256" key="9">
    <source>
        <dbReference type="ARBA" id="ARBA00023136"/>
    </source>
</evidence>
<comment type="pathway">
    <text evidence="11">Porphyrin-containing compound metabolism.</text>
</comment>
<dbReference type="GO" id="GO:0046872">
    <property type="term" value="F:metal ion binding"/>
    <property type="evidence" value="ECO:0007669"/>
    <property type="project" value="UniProtKB-KW"/>
</dbReference>
<keyword evidence="10" id="KW-1015">Disulfide bond</keyword>
<keyword evidence="7" id="KW-0408">Iron</keyword>
<protein>
    <submittedName>
        <fullName evidence="13">Heme A synthase</fullName>
    </submittedName>
</protein>
<evidence type="ECO:0000256" key="10">
    <source>
        <dbReference type="ARBA" id="ARBA00023157"/>
    </source>
</evidence>
<accession>A0A5C4T251</accession>
<sequence>MGKRLYGLSLASVIGMGLVLLMGALVTKTGSGEGCGTDWPLCNGKFVPAYTIESMIEYSHRFVSGIVGLLVLGAAIATYMKLRHSGEAMLFAFGALFFTILQAILGALAVIYPQSEAVMALHFGFSLLAFSTSLLLTVGIRTGAYVPAGSKAHRSARLLAMDDRTANIVPGMRKWIWGATIYSYVVVYVGAFVRHTESSGGCLGWPLCNGEVVPALHGATGIAFAHRIAAVLLLVIVAIIAYRSSRTPGSPDLLRAAARWALLLTVLQVFSGASVVWTLSSDWYLLTALMHVVLVSGLFGVLCYMSVLAWRSARISADPNRPAS</sequence>
<evidence type="ECO:0000256" key="6">
    <source>
        <dbReference type="ARBA" id="ARBA00023002"/>
    </source>
</evidence>
<keyword evidence="9 12" id="KW-0472">Membrane</keyword>
<keyword evidence="3 12" id="KW-0812">Transmembrane</keyword>
<keyword evidence="2" id="KW-1003">Cell membrane</keyword>
<dbReference type="EMBL" id="VDCQ01000050">
    <property type="protein sequence ID" value="TNJ62966.1"/>
    <property type="molecule type" value="Genomic_DNA"/>
</dbReference>
<evidence type="ECO:0000313" key="14">
    <source>
        <dbReference type="Proteomes" id="UP000307943"/>
    </source>
</evidence>
<evidence type="ECO:0000256" key="1">
    <source>
        <dbReference type="ARBA" id="ARBA00004141"/>
    </source>
</evidence>
<feature type="transmembrane region" description="Helical" evidence="12">
    <location>
        <begin position="283"/>
        <end position="305"/>
    </location>
</feature>
<dbReference type="Proteomes" id="UP000307943">
    <property type="component" value="Unassembled WGS sequence"/>
</dbReference>
<reference evidence="13 14" key="1">
    <citation type="submission" date="2019-05" db="EMBL/GenBank/DDBJ databases">
        <title>We sequenced the genome of Paenibacillus hemerocallicola KCTC 33185 for further insight into its adaptation and study the phylogeny of Paenibacillus.</title>
        <authorList>
            <person name="Narsing Rao M.P."/>
        </authorList>
    </citation>
    <scope>NUCLEOTIDE SEQUENCE [LARGE SCALE GENOMIC DNA]</scope>
    <source>
        <strain evidence="13 14">KCTC 33185</strain>
    </source>
</reference>
<feature type="transmembrane region" description="Helical" evidence="12">
    <location>
        <begin position="256"/>
        <end position="277"/>
    </location>
</feature>
<feature type="transmembrane region" description="Helical" evidence="12">
    <location>
        <begin position="224"/>
        <end position="244"/>
    </location>
</feature>
<comment type="caution">
    <text evidence="13">The sequence shown here is derived from an EMBL/GenBank/DDBJ whole genome shotgun (WGS) entry which is preliminary data.</text>
</comment>
<evidence type="ECO:0000256" key="2">
    <source>
        <dbReference type="ARBA" id="ARBA00022475"/>
    </source>
</evidence>
<feature type="transmembrane region" description="Helical" evidence="12">
    <location>
        <begin position="118"/>
        <end position="140"/>
    </location>
</feature>
<name>A0A5C4T251_9BACL</name>
<gene>
    <name evidence="13" type="ORF">FE784_27815</name>
</gene>
<dbReference type="PANTHER" id="PTHR35457">
    <property type="entry name" value="HEME A SYNTHASE"/>
    <property type="match status" value="1"/>
</dbReference>
<dbReference type="RefSeq" id="WP_139605523.1">
    <property type="nucleotide sequence ID" value="NZ_VDCQ01000050.1"/>
</dbReference>
<feature type="transmembrane region" description="Helical" evidence="12">
    <location>
        <begin position="5"/>
        <end position="26"/>
    </location>
</feature>
<evidence type="ECO:0000256" key="11">
    <source>
        <dbReference type="ARBA" id="ARBA00023444"/>
    </source>
</evidence>
<dbReference type="GO" id="GO:0006784">
    <property type="term" value="P:heme A biosynthetic process"/>
    <property type="evidence" value="ECO:0007669"/>
    <property type="project" value="InterPro"/>
</dbReference>
<keyword evidence="14" id="KW-1185">Reference proteome</keyword>
<keyword evidence="6" id="KW-0560">Oxidoreductase</keyword>
<dbReference type="InterPro" id="IPR003780">
    <property type="entry name" value="COX15/CtaA_fam"/>
</dbReference>
<feature type="transmembrane region" description="Helical" evidence="12">
    <location>
        <begin position="62"/>
        <end position="82"/>
    </location>
</feature>
<organism evidence="13 14">
    <name type="scientific">Paenibacillus hemerocallicola</name>
    <dbReference type="NCBI Taxonomy" id="1172614"/>
    <lineage>
        <taxon>Bacteria</taxon>
        <taxon>Bacillati</taxon>
        <taxon>Bacillota</taxon>
        <taxon>Bacilli</taxon>
        <taxon>Bacillales</taxon>
        <taxon>Paenibacillaceae</taxon>
        <taxon>Paenibacillus</taxon>
    </lineage>
</organism>
<dbReference type="PANTHER" id="PTHR35457:SF1">
    <property type="entry name" value="HEME A SYNTHASE"/>
    <property type="match status" value="1"/>
</dbReference>
<dbReference type="GO" id="GO:0016491">
    <property type="term" value="F:oxidoreductase activity"/>
    <property type="evidence" value="ECO:0007669"/>
    <property type="project" value="UniProtKB-KW"/>
</dbReference>
<proteinExistence type="predicted"/>
<dbReference type="OrthoDB" id="9816428at2"/>
<evidence type="ECO:0000256" key="8">
    <source>
        <dbReference type="ARBA" id="ARBA00023133"/>
    </source>
</evidence>
<feature type="transmembrane region" description="Helical" evidence="12">
    <location>
        <begin position="175"/>
        <end position="193"/>
    </location>
</feature>
<keyword evidence="5 12" id="KW-1133">Transmembrane helix</keyword>
<dbReference type="Pfam" id="PF02628">
    <property type="entry name" value="COX15-CtaA"/>
    <property type="match status" value="2"/>
</dbReference>
<evidence type="ECO:0000313" key="13">
    <source>
        <dbReference type="EMBL" id="TNJ62966.1"/>
    </source>
</evidence>
<evidence type="ECO:0000256" key="5">
    <source>
        <dbReference type="ARBA" id="ARBA00022989"/>
    </source>
</evidence>
<dbReference type="InterPro" id="IPR050450">
    <property type="entry name" value="COX15/CtaA_HemeA_synthase"/>
</dbReference>
<keyword evidence="8" id="KW-0350">Heme biosynthesis</keyword>
<evidence type="ECO:0000256" key="12">
    <source>
        <dbReference type="SAM" id="Phobius"/>
    </source>
</evidence>